<dbReference type="EMBL" id="BMNN01000004">
    <property type="protein sequence ID" value="GGJ03627.1"/>
    <property type="molecule type" value="Genomic_DNA"/>
</dbReference>
<name>A0ABQ2CQK6_9GAMM</name>
<reference evidence="4" key="1">
    <citation type="journal article" date="2019" name="Int. J. Syst. Evol. Microbiol.">
        <title>The Global Catalogue of Microorganisms (GCM) 10K type strain sequencing project: providing services to taxonomists for standard genome sequencing and annotation.</title>
        <authorList>
            <consortium name="The Broad Institute Genomics Platform"/>
            <consortium name="The Broad Institute Genome Sequencing Center for Infectious Disease"/>
            <person name="Wu L."/>
            <person name="Ma J."/>
        </authorList>
    </citation>
    <scope>NUCLEOTIDE SEQUENCE [LARGE SCALE GENOMIC DNA]</scope>
    <source>
        <strain evidence="4">JCM 11590</strain>
    </source>
</reference>
<gene>
    <name evidence="3" type="ORF">GCM10009083_20480</name>
</gene>
<accession>A0ABQ2CQK6</accession>
<protein>
    <recommendedName>
        <fullName evidence="5">NADH:ubiquinone oxidoreductase</fullName>
    </recommendedName>
</protein>
<evidence type="ECO:0008006" key="5">
    <source>
        <dbReference type="Google" id="ProtNLM"/>
    </source>
</evidence>
<keyword evidence="2" id="KW-0732">Signal</keyword>
<feature type="region of interest" description="Disordered" evidence="1">
    <location>
        <begin position="112"/>
        <end position="131"/>
    </location>
</feature>
<comment type="caution">
    <text evidence="3">The sequence shown here is derived from an EMBL/GenBank/DDBJ whole genome shotgun (WGS) entry which is preliminary data.</text>
</comment>
<feature type="chain" id="PRO_5045912651" description="NADH:ubiquinone oxidoreductase" evidence="2">
    <location>
        <begin position="20"/>
        <end position="131"/>
    </location>
</feature>
<sequence length="131" mass="14436">MLRLLIASILFGFASPALADACLIESDDDQLPIRMCQQNISIPPQLFRDSFCQPQIADRSFEVSFMDNCPEGAYGICADARSEGVAYRQSIHYYSEPDDGPVLKAYCEQFSDGSWQSPPFRGAAPASADSR</sequence>
<proteinExistence type="predicted"/>
<dbReference type="Proteomes" id="UP000633263">
    <property type="component" value="Unassembled WGS sequence"/>
</dbReference>
<keyword evidence="4" id="KW-1185">Reference proteome</keyword>
<evidence type="ECO:0000256" key="2">
    <source>
        <dbReference type="SAM" id="SignalP"/>
    </source>
</evidence>
<evidence type="ECO:0000256" key="1">
    <source>
        <dbReference type="SAM" id="MobiDB-lite"/>
    </source>
</evidence>
<feature type="signal peptide" evidence="2">
    <location>
        <begin position="1"/>
        <end position="19"/>
    </location>
</feature>
<dbReference type="RefSeq" id="WP_188636538.1">
    <property type="nucleotide sequence ID" value="NZ_BMNN01000004.1"/>
</dbReference>
<evidence type="ECO:0000313" key="3">
    <source>
        <dbReference type="EMBL" id="GGJ03627.1"/>
    </source>
</evidence>
<evidence type="ECO:0000313" key="4">
    <source>
        <dbReference type="Proteomes" id="UP000633263"/>
    </source>
</evidence>
<organism evidence="3 4">
    <name type="scientific">Halopseudomonas pertucinogena</name>
    <dbReference type="NCBI Taxonomy" id="86175"/>
    <lineage>
        <taxon>Bacteria</taxon>
        <taxon>Pseudomonadati</taxon>
        <taxon>Pseudomonadota</taxon>
        <taxon>Gammaproteobacteria</taxon>
        <taxon>Pseudomonadales</taxon>
        <taxon>Pseudomonadaceae</taxon>
        <taxon>Halopseudomonas</taxon>
    </lineage>
</organism>